<keyword evidence="13 21" id="KW-0479">Metal-binding</keyword>
<dbReference type="InterPro" id="IPR037010">
    <property type="entry name" value="VitB12-dep_Met_synth_activ_sf"/>
</dbReference>
<evidence type="ECO:0000259" key="26">
    <source>
        <dbReference type="PROSITE" id="PS50972"/>
    </source>
</evidence>
<evidence type="ECO:0000256" key="12">
    <source>
        <dbReference type="ARBA" id="ARBA00022691"/>
    </source>
</evidence>
<evidence type="ECO:0000256" key="7">
    <source>
        <dbReference type="ARBA" id="ARBA00013998"/>
    </source>
</evidence>
<dbReference type="RefSeq" id="WP_132431496.1">
    <property type="nucleotide sequence ID" value="NZ_SLWK01000001.1"/>
</dbReference>
<dbReference type="Pfam" id="PF02607">
    <property type="entry name" value="B12-binding_2"/>
    <property type="match status" value="1"/>
</dbReference>
<dbReference type="GO" id="GO:0005829">
    <property type="term" value="C:cytosol"/>
    <property type="evidence" value="ECO:0007669"/>
    <property type="project" value="TreeGrafter"/>
</dbReference>
<proteinExistence type="inferred from homology"/>
<feature type="binding site" evidence="22 24">
    <location>
        <position position="308"/>
    </location>
    <ligand>
        <name>Zn(2+)</name>
        <dbReference type="ChEBI" id="CHEBI:29105"/>
    </ligand>
</feature>
<dbReference type="PROSITE" id="PS50974">
    <property type="entry name" value="ADOMET_ACTIVATION"/>
    <property type="match status" value="1"/>
</dbReference>
<keyword evidence="15 21" id="KW-0862">Zinc</keyword>
<dbReference type="FunFam" id="3.20.20.330:FF:000001">
    <property type="entry name" value="Methionine synthase"/>
    <property type="match status" value="1"/>
</dbReference>
<feature type="binding site" evidence="23">
    <location>
        <begin position="1209"/>
        <end position="1210"/>
    </location>
    <ligand>
        <name>S-adenosyl-L-methionine</name>
        <dbReference type="ChEBI" id="CHEBI:59789"/>
    </ligand>
</feature>
<evidence type="ECO:0000256" key="6">
    <source>
        <dbReference type="ARBA" id="ARBA00012032"/>
    </source>
</evidence>
<dbReference type="Gene3D" id="1.10.288.10">
    <property type="entry name" value="Cobalamin-dependent Methionine Synthase, domain 2"/>
    <property type="match status" value="1"/>
</dbReference>
<evidence type="ECO:0000256" key="23">
    <source>
        <dbReference type="PIRSR" id="PIRSR000381-2"/>
    </source>
</evidence>
<feature type="domain" description="B12-binding N-terminal" evidence="29">
    <location>
        <begin position="647"/>
        <end position="741"/>
    </location>
</feature>
<feature type="domain" description="Pterin-binding" evidence="26">
    <location>
        <begin position="354"/>
        <end position="613"/>
    </location>
</feature>
<dbReference type="InterPro" id="IPR003759">
    <property type="entry name" value="Cbl-bd_cap"/>
</dbReference>
<dbReference type="InterPro" id="IPR011005">
    <property type="entry name" value="Dihydropteroate_synth-like_sf"/>
</dbReference>
<evidence type="ECO:0000259" key="25">
    <source>
        <dbReference type="PROSITE" id="PS50970"/>
    </source>
</evidence>
<evidence type="ECO:0000256" key="13">
    <source>
        <dbReference type="ARBA" id="ARBA00022723"/>
    </source>
</evidence>
<feature type="binding site" evidence="23">
    <location>
        <position position="1154"/>
    </location>
    <ligand>
        <name>S-adenosyl-L-methionine</name>
        <dbReference type="ChEBI" id="CHEBI:59789"/>
    </ligand>
</feature>
<dbReference type="Gene3D" id="3.20.20.20">
    <property type="entry name" value="Dihydropteroate synthase-like"/>
    <property type="match status" value="1"/>
</dbReference>
<dbReference type="InterPro" id="IPR036724">
    <property type="entry name" value="Cobalamin-bd_sf"/>
</dbReference>
<dbReference type="InterPro" id="IPR006158">
    <property type="entry name" value="Cobalamin-bd"/>
</dbReference>
<feature type="binding site" evidence="22 24">
    <location>
        <position position="309"/>
    </location>
    <ligand>
        <name>Zn(2+)</name>
        <dbReference type="ChEBI" id="CHEBI:29105"/>
    </ligand>
</feature>
<dbReference type="GO" id="GO:0031419">
    <property type="term" value="F:cobalamin binding"/>
    <property type="evidence" value="ECO:0007669"/>
    <property type="project" value="UniProtKB-UniRule"/>
</dbReference>
<keyword evidence="11 21" id="KW-0808">Transferase</keyword>
<dbReference type="PANTHER" id="PTHR45833">
    <property type="entry name" value="METHIONINE SYNTHASE"/>
    <property type="match status" value="1"/>
</dbReference>
<evidence type="ECO:0000256" key="3">
    <source>
        <dbReference type="ARBA" id="ARBA00001956"/>
    </source>
</evidence>
<feature type="domain" description="AdoMet activation" evidence="27">
    <location>
        <begin position="897"/>
        <end position="1244"/>
    </location>
</feature>
<dbReference type="PANTHER" id="PTHR45833:SF1">
    <property type="entry name" value="METHIONINE SYNTHASE"/>
    <property type="match status" value="1"/>
</dbReference>
<feature type="binding site" evidence="23">
    <location>
        <position position="947"/>
    </location>
    <ligand>
        <name>S-adenosyl-L-methionine</name>
        <dbReference type="ChEBI" id="CHEBI:59789"/>
    </ligand>
</feature>
<dbReference type="SUPFAM" id="SSF56507">
    <property type="entry name" value="Methionine synthase activation domain-like"/>
    <property type="match status" value="1"/>
</dbReference>
<evidence type="ECO:0000259" key="29">
    <source>
        <dbReference type="PROSITE" id="PS51337"/>
    </source>
</evidence>
<keyword evidence="10 21" id="KW-0846">Cobalamin</keyword>
<dbReference type="GO" id="GO:0050667">
    <property type="term" value="P:homocysteine metabolic process"/>
    <property type="evidence" value="ECO:0007669"/>
    <property type="project" value="TreeGrafter"/>
</dbReference>
<gene>
    <name evidence="30" type="ORF">EV194_101386</name>
</gene>
<evidence type="ECO:0000256" key="20">
    <source>
        <dbReference type="NCBIfam" id="TIGR02082"/>
    </source>
</evidence>
<comment type="pathway">
    <text evidence="4 21">Amino-acid biosynthesis; L-methionine biosynthesis via de novo pathway; L-methionine from L-homocysteine (MetH route): step 1/1.</text>
</comment>
<evidence type="ECO:0000256" key="2">
    <source>
        <dbReference type="ARBA" id="ARBA00001947"/>
    </source>
</evidence>
<evidence type="ECO:0000256" key="14">
    <source>
        <dbReference type="ARBA" id="ARBA00022737"/>
    </source>
</evidence>
<evidence type="ECO:0000256" key="16">
    <source>
        <dbReference type="ARBA" id="ARBA00023167"/>
    </source>
</evidence>
<dbReference type="Proteomes" id="UP000295221">
    <property type="component" value="Unassembled WGS sequence"/>
</dbReference>
<dbReference type="SUPFAM" id="SSF47644">
    <property type="entry name" value="Methionine synthase domain"/>
    <property type="match status" value="1"/>
</dbReference>
<dbReference type="PROSITE" id="PS50972">
    <property type="entry name" value="PTERIN_BINDING"/>
    <property type="match status" value="1"/>
</dbReference>
<comment type="cofactor">
    <cofactor evidence="2 21 24">
        <name>Zn(2+)</name>
        <dbReference type="ChEBI" id="CHEBI:29105"/>
    </cofactor>
</comment>
<dbReference type="InterPro" id="IPR011822">
    <property type="entry name" value="MetH"/>
</dbReference>
<feature type="binding site" evidence="23">
    <location>
        <begin position="757"/>
        <end position="761"/>
    </location>
    <ligand>
        <name>methylcob(III)alamin</name>
        <dbReference type="ChEBI" id="CHEBI:28115"/>
    </ligand>
</feature>
<dbReference type="GO" id="GO:0008705">
    <property type="term" value="F:methionine synthase activity"/>
    <property type="evidence" value="ECO:0007669"/>
    <property type="project" value="UniProtKB-UniRule"/>
</dbReference>
<feature type="binding site" evidence="23">
    <location>
        <position position="805"/>
    </location>
    <ligand>
        <name>methylcob(III)alamin</name>
        <dbReference type="ChEBI" id="CHEBI:28115"/>
    </ligand>
</feature>
<dbReference type="AlphaFoldDB" id="A0A4R2GN79"/>
<organism evidence="30 31">
    <name type="scientific">Natronoflexus pectinivorans</name>
    <dbReference type="NCBI Taxonomy" id="682526"/>
    <lineage>
        <taxon>Bacteria</taxon>
        <taxon>Pseudomonadati</taxon>
        <taxon>Bacteroidota</taxon>
        <taxon>Bacteroidia</taxon>
        <taxon>Marinilabiliales</taxon>
        <taxon>Marinilabiliaceae</taxon>
        <taxon>Natronoflexus</taxon>
    </lineage>
</organism>
<feature type="binding site" evidence="23">
    <location>
        <position position="691"/>
    </location>
    <ligand>
        <name>methylcob(III)alamin</name>
        <dbReference type="ChEBI" id="CHEBI:28115"/>
    </ligand>
</feature>
<feature type="binding site" description="axial binding residue" evidence="22">
    <location>
        <position position="760"/>
    </location>
    <ligand>
        <name>methylcob(III)alamin</name>
        <dbReference type="ChEBI" id="CHEBI:28115"/>
    </ligand>
    <ligandPart>
        <name>Co</name>
        <dbReference type="ChEBI" id="CHEBI:27638"/>
    </ligandPart>
</feature>
<dbReference type="Pfam" id="PF02310">
    <property type="entry name" value="B12-binding"/>
    <property type="match status" value="1"/>
</dbReference>
<evidence type="ECO:0000256" key="22">
    <source>
        <dbReference type="PIRSR" id="PIRSR000381-1"/>
    </source>
</evidence>
<dbReference type="NCBIfam" id="NF007024">
    <property type="entry name" value="PRK09490.1"/>
    <property type="match status" value="1"/>
</dbReference>
<evidence type="ECO:0000313" key="30">
    <source>
        <dbReference type="EMBL" id="TCO10754.1"/>
    </source>
</evidence>
<protein>
    <recommendedName>
        <fullName evidence="7 20">Methionine synthase</fullName>
        <ecNumber evidence="6 20">2.1.1.13</ecNumber>
    </recommendedName>
    <alternativeName>
        <fullName evidence="19 21">5-methyltetrahydrofolate--homocysteine methyltransferase</fullName>
    </alternativeName>
</protein>
<name>A0A4R2GN79_9BACT</name>
<comment type="catalytic activity">
    <reaction evidence="1 21">
        <text>(6S)-5-methyl-5,6,7,8-tetrahydrofolate + L-homocysteine = (6S)-5,6,7,8-tetrahydrofolate + L-methionine</text>
        <dbReference type="Rhea" id="RHEA:11172"/>
        <dbReference type="ChEBI" id="CHEBI:18608"/>
        <dbReference type="ChEBI" id="CHEBI:57453"/>
        <dbReference type="ChEBI" id="CHEBI:57844"/>
        <dbReference type="ChEBI" id="CHEBI:58199"/>
        <dbReference type="EC" id="2.1.1.13"/>
    </reaction>
</comment>
<dbReference type="SMART" id="SM01018">
    <property type="entry name" value="B12-binding_2"/>
    <property type="match status" value="1"/>
</dbReference>
<dbReference type="CDD" id="cd02069">
    <property type="entry name" value="methionine_synthase_B12_BD"/>
    <property type="match status" value="1"/>
</dbReference>
<feature type="domain" description="Hcy-binding" evidence="25">
    <location>
        <begin position="4"/>
        <end position="323"/>
    </location>
</feature>
<feature type="domain" description="B12-binding" evidence="28">
    <location>
        <begin position="747"/>
        <end position="882"/>
    </location>
</feature>
<dbReference type="PROSITE" id="PS50970">
    <property type="entry name" value="HCY"/>
    <property type="match status" value="1"/>
</dbReference>
<comment type="cofactor">
    <cofactor evidence="3 21 22">
        <name>methylcob(III)alamin</name>
        <dbReference type="ChEBI" id="CHEBI:28115"/>
    </cofactor>
</comment>
<evidence type="ECO:0000256" key="8">
    <source>
        <dbReference type="ARBA" id="ARBA00022603"/>
    </source>
</evidence>
<evidence type="ECO:0000256" key="24">
    <source>
        <dbReference type="PROSITE-ProRule" id="PRU00333"/>
    </source>
</evidence>
<evidence type="ECO:0000259" key="28">
    <source>
        <dbReference type="PROSITE" id="PS51332"/>
    </source>
</evidence>
<accession>A0A4R2GN79</accession>
<dbReference type="FunFam" id="3.20.20.20:FF:000002">
    <property type="entry name" value="Methionine synthase"/>
    <property type="match status" value="1"/>
</dbReference>
<evidence type="ECO:0000259" key="27">
    <source>
        <dbReference type="PROSITE" id="PS50974"/>
    </source>
</evidence>
<evidence type="ECO:0000256" key="17">
    <source>
        <dbReference type="ARBA" id="ARBA00023285"/>
    </source>
</evidence>
<dbReference type="PROSITE" id="PS51332">
    <property type="entry name" value="B12_BINDING"/>
    <property type="match status" value="1"/>
</dbReference>
<dbReference type="InterPro" id="IPR000489">
    <property type="entry name" value="Pterin-binding_dom"/>
</dbReference>
<dbReference type="FunFam" id="3.40.50.280:FF:000001">
    <property type="entry name" value="Methionine synthase"/>
    <property type="match status" value="1"/>
</dbReference>
<comment type="function">
    <text evidence="18 21">Catalyzes the transfer of a methyl group from methyl-cobalamin to homocysteine, yielding enzyme-bound cob(I)alamin and methionine. Subsequently, remethylates the cofactor using methyltetrahydrofolate.</text>
</comment>
<dbReference type="OrthoDB" id="9803687at2"/>
<comment type="similarity">
    <text evidence="5">Belongs to the vitamin-B12 dependent methionine synthase family.</text>
</comment>
<dbReference type="UniPathway" id="UPA00051">
    <property type="reaction ID" value="UER00081"/>
</dbReference>
<evidence type="ECO:0000256" key="4">
    <source>
        <dbReference type="ARBA" id="ARBA00005178"/>
    </source>
</evidence>
<evidence type="ECO:0000256" key="18">
    <source>
        <dbReference type="ARBA" id="ARBA00025552"/>
    </source>
</evidence>
<keyword evidence="12 21" id="KW-0949">S-adenosyl-L-methionine</keyword>
<keyword evidence="17 21" id="KW-0170">Cobalt</keyword>
<dbReference type="CDD" id="cd00740">
    <property type="entry name" value="MeTr"/>
    <property type="match status" value="1"/>
</dbReference>
<dbReference type="GO" id="GO:0046653">
    <property type="term" value="P:tetrahydrofolate metabolic process"/>
    <property type="evidence" value="ECO:0007669"/>
    <property type="project" value="TreeGrafter"/>
</dbReference>
<dbReference type="PIRSF" id="PIRSF000381">
    <property type="entry name" value="MetH"/>
    <property type="match status" value="1"/>
</dbReference>
<dbReference type="Pfam" id="PF00809">
    <property type="entry name" value="Pterin_bind"/>
    <property type="match status" value="1"/>
</dbReference>
<dbReference type="PROSITE" id="PS51337">
    <property type="entry name" value="B12_BINDING_NTER"/>
    <property type="match status" value="1"/>
</dbReference>
<evidence type="ECO:0000256" key="15">
    <source>
        <dbReference type="ARBA" id="ARBA00022833"/>
    </source>
</evidence>
<keyword evidence="31" id="KW-1185">Reference proteome</keyword>
<reference evidence="30 31" key="1">
    <citation type="submission" date="2019-03" db="EMBL/GenBank/DDBJ databases">
        <title>Genomic Encyclopedia of Type Strains, Phase IV (KMG-IV): sequencing the most valuable type-strain genomes for metagenomic binning, comparative biology and taxonomic classification.</title>
        <authorList>
            <person name="Goeker M."/>
        </authorList>
    </citation>
    <scope>NUCLEOTIDE SEQUENCE [LARGE SCALE GENOMIC DNA]</scope>
    <source>
        <strain evidence="30 31">DSM 24179</strain>
    </source>
</reference>
<feature type="binding site" evidence="22 24">
    <location>
        <position position="245"/>
    </location>
    <ligand>
        <name>Zn(2+)</name>
        <dbReference type="ChEBI" id="CHEBI:29105"/>
    </ligand>
</feature>
<dbReference type="Pfam" id="PF02965">
    <property type="entry name" value="Met_synt_B12"/>
    <property type="match status" value="1"/>
</dbReference>
<evidence type="ECO:0000313" key="31">
    <source>
        <dbReference type="Proteomes" id="UP000295221"/>
    </source>
</evidence>
<dbReference type="NCBIfam" id="TIGR02082">
    <property type="entry name" value="metH"/>
    <property type="match status" value="1"/>
</dbReference>
<feature type="binding site" evidence="23">
    <location>
        <position position="809"/>
    </location>
    <ligand>
        <name>methylcob(III)alamin</name>
        <dbReference type="ChEBI" id="CHEBI:28115"/>
    </ligand>
</feature>
<keyword evidence="16 21" id="KW-0486">Methionine biosynthesis</keyword>
<dbReference type="EMBL" id="SLWK01000001">
    <property type="protein sequence ID" value="TCO10754.1"/>
    <property type="molecule type" value="Genomic_DNA"/>
</dbReference>
<keyword evidence="14" id="KW-0677">Repeat</keyword>
<dbReference type="EC" id="2.1.1.13" evidence="6 20"/>
<dbReference type="InterPro" id="IPR004223">
    <property type="entry name" value="VitB12-dep_Met_synth_activ_dom"/>
</dbReference>
<evidence type="ECO:0000256" key="19">
    <source>
        <dbReference type="ARBA" id="ARBA00031040"/>
    </source>
</evidence>
<dbReference type="GO" id="GO:0008270">
    <property type="term" value="F:zinc ion binding"/>
    <property type="evidence" value="ECO:0007669"/>
    <property type="project" value="UniProtKB-UniRule"/>
</dbReference>
<dbReference type="InterPro" id="IPR003726">
    <property type="entry name" value="HCY_dom"/>
</dbReference>
<dbReference type="Gene3D" id="1.10.1240.10">
    <property type="entry name" value="Methionine synthase domain"/>
    <property type="match status" value="1"/>
</dbReference>
<keyword evidence="8 21" id="KW-0489">Methyltransferase</keyword>
<evidence type="ECO:0000256" key="11">
    <source>
        <dbReference type="ARBA" id="ARBA00022679"/>
    </source>
</evidence>
<evidence type="ECO:0000256" key="21">
    <source>
        <dbReference type="PIRNR" id="PIRNR000381"/>
    </source>
</evidence>
<evidence type="ECO:0000256" key="10">
    <source>
        <dbReference type="ARBA" id="ARBA00022628"/>
    </source>
</evidence>
<dbReference type="SUPFAM" id="SSF52242">
    <property type="entry name" value="Cobalamin (vitamin B12)-binding domain"/>
    <property type="match status" value="1"/>
</dbReference>
<evidence type="ECO:0000256" key="9">
    <source>
        <dbReference type="ARBA" id="ARBA00022605"/>
    </source>
</evidence>
<dbReference type="FunFam" id="1.10.1240.10:FF:000001">
    <property type="entry name" value="Methionine synthase"/>
    <property type="match status" value="1"/>
</dbReference>
<evidence type="ECO:0000256" key="5">
    <source>
        <dbReference type="ARBA" id="ARBA00010398"/>
    </source>
</evidence>
<dbReference type="InterPro" id="IPR036594">
    <property type="entry name" value="Meth_synthase_dom"/>
</dbReference>
<dbReference type="InterPro" id="IPR050554">
    <property type="entry name" value="Met_Synthase/Corrinoid"/>
</dbReference>
<dbReference type="InterPro" id="IPR036589">
    <property type="entry name" value="HCY_dom_sf"/>
</dbReference>
<dbReference type="GO" id="GO:0032259">
    <property type="term" value="P:methylation"/>
    <property type="evidence" value="ECO:0007669"/>
    <property type="project" value="UniProtKB-KW"/>
</dbReference>
<evidence type="ECO:0000256" key="1">
    <source>
        <dbReference type="ARBA" id="ARBA00001700"/>
    </source>
</evidence>
<dbReference type="InterPro" id="IPR033706">
    <property type="entry name" value="Met_synthase_B12-bd"/>
</dbReference>
<dbReference type="SUPFAM" id="SSF51717">
    <property type="entry name" value="Dihydropteroate synthetase-like"/>
    <property type="match status" value="1"/>
</dbReference>
<sequence>MTKRELLEKAVSERILLLDGAMGSLIQQYKLTEEDFRGDRFKDHPCSVQGNNDLLSLTRPDVISAIHEKYLDAGSDIIETNTFNANSISQADYEMEALSYELNKESARLASEAARKFSTPEKPRFVAGALGPTNKTASLSPDVNNPGYRAVTFDDLVEVYAEQVNGLIDGGCDLLLLETIFDTLNAKAALYGIQKVLKSRKLEDMPIMVSVTVADASGRTLSGQTLEAFIISVSHFPLFSIGLNCSFGARDLRTYVEELGRKTSYYISAYPNAGLPNQFGEYDETPEEMSPQIWDYLNNGLVNIVGGCCGTTPEHIAAFAKLVEDAKPHVPKKLDPTTMLSGLEPLVINPESNFVNIGERTNVAGSRKFARLIRDEQYDEALSIARDQVDGGAQIIDVNMDDAMLDAKKEMVTFLNLMASEPEIARLPFMIDSSRWEVLEAGLKCMQGKCVVNSISLKEGEEPFLEQASKIKEYGAAVVVMAFDEKGQADTFERRIEICERAYRLLTEKAGLPPQDIIFDPNVLAIATGIEEHNNYGVDFINATRWIKENLPHARISGGVSNLSFSFRGNNIVREAIHSVFLYHAIKAGMDMGIVNPGMLQIYDEIEPDLLILVEDVVLNRREDATERLIEKAESYKDTGGEKVAASKDAWRSGSLEERLHHSLIKGIDNYLEEDLPEAREKYPFAIDIIEGPLMDGMNIVGELFGSGKMFLPQVVKTARVMKKAVAWLQPFIEEEKKAAGNASSKAGRILMATVKGDVHDIGKNIVGVILACNNYDVIDLGVMVPTDRILQEAVNQEVDIVGLSGLITPSLEEMVNVAKEMERRGMKMPLLIGGATTSKVHTAVKIEPAYSGPVIYVKDASQSAQVVGALMSQKERDSYALKIREEYEALRVANSNKKEKKYLPIEVARKNKYHIDWDKTEIVTPKKLGITVFDDYPLDEIIPFIDWTFFFHAWRLTGSYDDIEQVNKTISPDEWLEKFSSESAKDKAREALKLWDDANAMLQLIKEQKMVKPRAVIGLFPANSNGDDIAVYDPTQSDKKICTFHHLREQQEKTGKKHYYCLSDFVAPGETGKQDYVGAFAVSAGEGIEPWIEKYEAANDDFNAILLKALADRLAEAFAELMHYRVRKEFWGYAPEEEFNHANLIRERYRGIRPALGYPACPDHSEKRTLFDLIEAEKNAGISLTEHFSMYPNASVSGIYLAHPEAVYFGIGKVQRDQVEDLAKRKGWSLRDTEKWFPVNLAY</sequence>
<dbReference type="Gene3D" id="3.10.196.10">
    <property type="entry name" value="Vitamin B12-dependent methionine synthase, activation domain"/>
    <property type="match status" value="1"/>
</dbReference>
<comment type="caution">
    <text evidence="30">The sequence shown here is derived from an EMBL/GenBank/DDBJ whole genome shotgun (WGS) entry which is preliminary data.</text>
</comment>
<dbReference type="Gene3D" id="3.20.20.330">
    <property type="entry name" value="Homocysteine-binding-like domain"/>
    <property type="match status" value="1"/>
</dbReference>
<feature type="binding site" evidence="23">
    <location>
        <position position="861"/>
    </location>
    <ligand>
        <name>methylcob(III)alamin</name>
        <dbReference type="ChEBI" id="CHEBI:28115"/>
    </ligand>
</feature>
<dbReference type="SUPFAM" id="SSF82282">
    <property type="entry name" value="Homocysteine S-methyltransferase"/>
    <property type="match status" value="1"/>
</dbReference>
<keyword evidence="9 21" id="KW-0028">Amino-acid biosynthesis</keyword>
<dbReference type="Pfam" id="PF02574">
    <property type="entry name" value="S-methyl_trans"/>
    <property type="match status" value="1"/>
</dbReference>
<dbReference type="Gene3D" id="3.40.50.280">
    <property type="entry name" value="Cobalamin-binding domain"/>
    <property type="match status" value="1"/>
</dbReference>
<comment type="domain">
    <text evidence="21">Modular enzyme with four functionally distinct domains. The isolated Hcy-binding domain catalyzes methyl transfer from free methylcobalamin to homocysteine. The Hcy-binding domain in association with the pterin-binding domain catalyzes the methylation of cob(I)alamin by methyltetrahydrofolate and the methylation of homocysteine. The B12-binding domain binds the cofactor. The AdoMet activation domain binds S-adenosyl-L-methionine. Under aerobic conditions cob(I)alamin can be converted to inactive cob(II)alamin. Reductive methylation by S-adenosyl-L-methionine and flavodoxin regenerates methylcobalamin.</text>
</comment>